<dbReference type="AlphaFoldDB" id="A0A0F9S7N8"/>
<dbReference type="EMBL" id="LAZR01000602">
    <property type="protein sequence ID" value="KKN63074.1"/>
    <property type="molecule type" value="Genomic_DNA"/>
</dbReference>
<gene>
    <name evidence="1" type="ORF">LCGC14_0505490</name>
</gene>
<proteinExistence type="predicted"/>
<comment type="caution">
    <text evidence="1">The sequence shown here is derived from an EMBL/GenBank/DDBJ whole genome shotgun (WGS) entry which is preliminary data.</text>
</comment>
<organism evidence="1">
    <name type="scientific">marine sediment metagenome</name>
    <dbReference type="NCBI Taxonomy" id="412755"/>
    <lineage>
        <taxon>unclassified sequences</taxon>
        <taxon>metagenomes</taxon>
        <taxon>ecological metagenomes</taxon>
    </lineage>
</organism>
<reference evidence="1" key="1">
    <citation type="journal article" date="2015" name="Nature">
        <title>Complex archaea that bridge the gap between prokaryotes and eukaryotes.</title>
        <authorList>
            <person name="Spang A."/>
            <person name="Saw J.H."/>
            <person name="Jorgensen S.L."/>
            <person name="Zaremba-Niedzwiedzka K."/>
            <person name="Martijn J."/>
            <person name="Lind A.E."/>
            <person name="van Eijk R."/>
            <person name="Schleper C."/>
            <person name="Guy L."/>
            <person name="Ettema T.J."/>
        </authorList>
    </citation>
    <scope>NUCLEOTIDE SEQUENCE</scope>
</reference>
<name>A0A0F9S7N8_9ZZZZ</name>
<accession>A0A0F9S7N8</accession>
<evidence type="ECO:0000313" key="1">
    <source>
        <dbReference type="EMBL" id="KKN63074.1"/>
    </source>
</evidence>
<sequence>MSSAIIVLRVRAEKQNVKEKIKIILIKIRKKPKMEIFTDITRPKVTNDIILNIIKDIDWKNNKYDVIDRIFEIITFFRETAEYKTKAVFLEKSSEIISHEIMIGKVLA</sequence>
<protein>
    <submittedName>
        <fullName evidence="1">Uncharacterized protein</fullName>
    </submittedName>
</protein>